<dbReference type="EMBL" id="DUJS01000004">
    <property type="protein sequence ID" value="HII70748.1"/>
    <property type="molecule type" value="Genomic_DNA"/>
</dbReference>
<dbReference type="PANTHER" id="PTHR13061">
    <property type="entry name" value="DYNACTIN SUBUNIT P25"/>
    <property type="match status" value="1"/>
</dbReference>
<dbReference type="Pfam" id="PF00132">
    <property type="entry name" value="Hexapep"/>
    <property type="match status" value="1"/>
</dbReference>
<dbReference type="Pfam" id="PF14602">
    <property type="entry name" value="Hexapep_2"/>
    <property type="match status" value="1"/>
</dbReference>
<reference evidence="1" key="1">
    <citation type="journal article" date="2020" name="bioRxiv">
        <title>A rank-normalized archaeal taxonomy based on genome phylogeny resolves widespread incomplete and uneven classifications.</title>
        <authorList>
            <person name="Rinke C."/>
            <person name="Chuvochina M."/>
            <person name="Mussig A.J."/>
            <person name="Chaumeil P.-A."/>
            <person name="Waite D.W."/>
            <person name="Whitman W.B."/>
            <person name="Parks D.H."/>
            <person name="Hugenholtz P."/>
        </authorList>
    </citation>
    <scope>NUCLEOTIDE SEQUENCE</scope>
    <source>
        <strain evidence="1">UBA8853</strain>
    </source>
</reference>
<dbReference type="Proteomes" id="UP000619545">
    <property type="component" value="Unassembled WGS sequence"/>
</dbReference>
<dbReference type="InterPro" id="IPR011004">
    <property type="entry name" value="Trimer_LpxA-like_sf"/>
</dbReference>
<comment type="caution">
    <text evidence="1">The sequence shown here is derived from an EMBL/GenBank/DDBJ whole genome shotgun (WGS) entry which is preliminary data.</text>
</comment>
<dbReference type="InterPro" id="IPR050484">
    <property type="entry name" value="Transf_Hexapept/Carb_Anhydrase"/>
</dbReference>
<dbReference type="PANTHER" id="PTHR13061:SF29">
    <property type="entry name" value="GAMMA CARBONIC ANHYDRASE-LIKE 1, MITOCHONDRIAL-RELATED"/>
    <property type="match status" value="1"/>
</dbReference>
<proteinExistence type="predicted"/>
<dbReference type="Gene3D" id="2.160.10.10">
    <property type="entry name" value="Hexapeptide repeat proteins"/>
    <property type="match status" value="1"/>
</dbReference>
<sequence length="165" mass="17931">MRRLKIEGRAYIHPTATVLGEVELGQDASLWPGAVVRGDLEPVRIGRESNIQDNAVVHVSKGYPVEIGDRVSVGHGAVVHGATIEEDCLIGMNATVMNGAVIRRGSIIGAGAVVTEGTEVGPYEIWVGVPAKRIGTTDEERVDEIRENARRYLKLAREELPEWRG</sequence>
<name>A0A832TDA6_9EURY</name>
<dbReference type="InterPro" id="IPR047324">
    <property type="entry name" value="LbH_gamma_CA-like"/>
</dbReference>
<dbReference type="RefSeq" id="WP_011018484.1">
    <property type="nucleotide sequence ID" value="NZ_DUJS01000004.1"/>
</dbReference>
<dbReference type="SUPFAM" id="SSF51161">
    <property type="entry name" value="Trimeric LpxA-like enzymes"/>
    <property type="match status" value="1"/>
</dbReference>
<dbReference type="AlphaFoldDB" id="A0A832TDA6"/>
<accession>A0A832TDA6</accession>
<dbReference type="SMR" id="A0A832TDA6"/>
<dbReference type="CDD" id="cd04645">
    <property type="entry name" value="LbH_gamma_CA_like"/>
    <property type="match status" value="1"/>
</dbReference>
<evidence type="ECO:0000313" key="2">
    <source>
        <dbReference type="Proteomes" id="UP000619545"/>
    </source>
</evidence>
<dbReference type="GeneID" id="1477415"/>
<dbReference type="OMA" id="NIWYGAV"/>
<evidence type="ECO:0000313" key="1">
    <source>
        <dbReference type="EMBL" id="HII70748.1"/>
    </source>
</evidence>
<organism evidence="1 2">
    <name type="scientific">Methanopyrus kandleri</name>
    <dbReference type="NCBI Taxonomy" id="2320"/>
    <lineage>
        <taxon>Archaea</taxon>
        <taxon>Methanobacteriati</taxon>
        <taxon>Methanobacteriota</taxon>
        <taxon>Methanomada group</taxon>
        <taxon>Methanopyri</taxon>
        <taxon>Methanopyrales</taxon>
        <taxon>Methanopyraceae</taxon>
        <taxon>Methanopyrus</taxon>
    </lineage>
</organism>
<dbReference type="InterPro" id="IPR001451">
    <property type="entry name" value="Hexapep"/>
</dbReference>
<protein>
    <submittedName>
        <fullName evidence="1">Gamma carbonic anhydrase family protein</fullName>
    </submittedName>
</protein>
<gene>
    <name evidence="1" type="ORF">HA336_05895</name>
</gene>